<organism evidence="7 8">
    <name type="scientific">Desulfosarcina ovata subsp. sediminis</name>
    <dbReference type="NCBI Taxonomy" id="885957"/>
    <lineage>
        <taxon>Bacteria</taxon>
        <taxon>Pseudomonadati</taxon>
        <taxon>Thermodesulfobacteriota</taxon>
        <taxon>Desulfobacteria</taxon>
        <taxon>Desulfobacterales</taxon>
        <taxon>Desulfosarcinaceae</taxon>
        <taxon>Desulfosarcina</taxon>
    </lineage>
</organism>
<evidence type="ECO:0000256" key="1">
    <source>
        <dbReference type="ARBA" id="ARBA00004141"/>
    </source>
</evidence>
<comment type="subcellular location">
    <subcellularLocation>
        <location evidence="1">Membrane</location>
        <topology evidence="1">Multi-pass membrane protein</topology>
    </subcellularLocation>
</comment>
<dbReference type="Gene3D" id="1.20.1250.20">
    <property type="entry name" value="MFS general substrate transporter like domains"/>
    <property type="match status" value="1"/>
</dbReference>
<reference evidence="7 8" key="1">
    <citation type="submission" date="2019-11" db="EMBL/GenBank/DDBJ databases">
        <title>Comparative genomics of hydrocarbon-degrading Desulfosarcina strains.</title>
        <authorList>
            <person name="Watanabe M."/>
            <person name="Kojima H."/>
            <person name="Fukui M."/>
        </authorList>
    </citation>
    <scope>NUCLEOTIDE SEQUENCE [LARGE SCALE GENOMIC DNA]</scope>
    <source>
        <strain evidence="7 8">28bB2T</strain>
    </source>
</reference>
<feature type="transmembrane region" description="Helical" evidence="6">
    <location>
        <begin position="156"/>
        <end position="175"/>
    </location>
</feature>
<keyword evidence="2" id="KW-0813">Transport</keyword>
<accession>A0A5K7ZRJ3</accession>
<evidence type="ECO:0000256" key="3">
    <source>
        <dbReference type="ARBA" id="ARBA00022692"/>
    </source>
</evidence>
<dbReference type="Proteomes" id="UP000425960">
    <property type="component" value="Chromosome"/>
</dbReference>
<feature type="transmembrane region" description="Helical" evidence="6">
    <location>
        <begin position="338"/>
        <end position="357"/>
    </location>
</feature>
<feature type="transmembrane region" description="Helical" evidence="6">
    <location>
        <begin position="181"/>
        <end position="199"/>
    </location>
</feature>
<evidence type="ECO:0000256" key="5">
    <source>
        <dbReference type="ARBA" id="ARBA00023136"/>
    </source>
</evidence>
<evidence type="ECO:0000256" key="4">
    <source>
        <dbReference type="ARBA" id="ARBA00022989"/>
    </source>
</evidence>
<keyword evidence="5 6" id="KW-0472">Membrane</keyword>
<dbReference type="EMBL" id="AP021876">
    <property type="protein sequence ID" value="BBO81823.1"/>
    <property type="molecule type" value="Genomic_DNA"/>
</dbReference>
<dbReference type="PANTHER" id="PTHR12778">
    <property type="entry name" value="SOLUTE CARRIER FAMILY 33 ACETYL-COA TRANSPORTER -RELATED"/>
    <property type="match status" value="1"/>
</dbReference>
<dbReference type="InterPro" id="IPR036259">
    <property type="entry name" value="MFS_trans_sf"/>
</dbReference>
<feature type="transmembrane region" description="Helical" evidence="6">
    <location>
        <begin position="51"/>
        <end position="68"/>
    </location>
</feature>
<keyword evidence="3 6" id="KW-0812">Transmembrane</keyword>
<evidence type="ECO:0000313" key="8">
    <source>
        <dbReference type="Proteomes" id="UP000425960"/>
    </source>
</evidence>
<dbReference type="AlphaFoldDB" id="A0A5K7ZRJ3"/>
<evidence type="ECO:0000256" key="6">
    <source>
        <dbReference type="SAM" id="Phobius"/>
    </source>
</evidence>
<sequence length="424" mass="46337">MNTFMGVIANHPANWPMIRKLWLLFLMYISQKIFLCFNWTLLPILLRRQGISLGSIGLAALVFSPWALKFLYASMVDRIYSVSVGKRKSWIVPLLAVSLLAMPLLSLLSPQAHLKILLPAVFVMNFIFATVDIAVDGYATDILLPGERPWGNTIQIAGYVLGYMMGAGVFLILYQHQGWSVTVWAIATVQTLVILPIIFHHEMPPCTVPPDGSPTVTERARGKRGWAFINRPENRSFLLLAALLVLIDQGGAQLRLAMLADKGVGSAAIGRLNIWFGSPMCLLGAMLGGALLSKMGFHRILAMGCLAAAAMHSFSALIAHGFFIHWVGFGIMLGGEKLTAGVITFLTYSLIMILSAGNRSATDYAILGSLVALFGFAVNPLMGRLCDWIGYFYIYTGIGVLSILGIFVGRWLLDKIISGAGKIW</sequence>
<feature type="transmembrane region" description="Helical" evidence="6">
    <location>
        <begin position="116"/>
        <end position="135"/>
    </location>
</feature>
<dbReference type="SUPFAM" id="SSF103473">
    <property type="entry name" value="MFS general substrate transporter"/>
    <property type="match status" value="1"/>
</dbReference>
<dbReference type="InterPro" id="IPR004752">
    <property type="entry name" value="AmpG_permease/AT-1"/>
</dbReference>
<evidence type="ECO:0000313" key="7">
    <source>
        <dbReference type="EMBL" id="BBO81823.1"/>
    </source>
</evidence>
<proteinExistence type="predicted"/>
<dbReference type="KEGG" id="dov:DSCO28_23890"/>
<name>A0A5K7ZRJ3_9BACT</name>
<feature type="transmembrane region" description="Helical" evidence="6">
    <location>
        <begin position="388"/>
        <end position="413"/>
    </location>
</feature>
<feature type="transmembrane region" description="Helical" evidence="6">
    <location>
        <begin position="300"/>
        <end position="326"/>
    </location>
</feature>
<dbReference type="GO" id="GO:0022857">
    <property type="term" value="F:transmembrane transporter activity"/>
    <property type="evidence" value="ECO:0007669"/>
    <property type="project" value="InterPro"/>
</dbReference>
<dbReference type="InterPro" id="IPR011701">
    <property type="entry name" value="MFS"/>
</dbReference>
<feature type="transmembrane region" description="Helical" evidence="6">
    <location>
        <begin position="89"/>
        <end position="110"/>
    </location>
</feature>
<feature type="transmembrane region" description="Helical" evidence="6">
    <location>
        <begin position="364"/>
        <end position="382"/>
    </location>
</feature>
<evidence type="ECO:0000256" key="2">
    <source>
        <dbReference type="ARBA" id="ARBA00022448"/>
    </source>
</evidence>
<dbReference type="Pfam" id="PF07690">
    <property type="entry name" value="MFS_1"/>
    <property type="match status" value="1"/>
</dbReference>
<protein>
    <submittedName>
        <fullName evidence="7">MFS transporter</fullName>
    </submittedName>
</protein>
<dbReference type="RefSeq" id="WP_173179323.1">
    <property type="nucleotide sequence ID" value="NZ_AP021876.1"/>
</dbReference>
<dbReference type="GO" id="GO:0016020">
    <property type="term" value="C:membrane"/>
    <property type="evidence" value="ECO:0007669"/>
    <property type="project" value="UniProtKB-SubCell"/>
</dbReference>
<dbReference type="PANTHER" id="PTHR12778:SF10">
    <property type="entry name" value="MAJOR FACILITATOR SUPERFAMILY DOMAIN-CONTAINING PROTEIN 3"/>
    <property type="match status" value="1"/>
</dbReference>
<gene>
    <name evidence="7" type="ORF">DSCO28_23890</name>
</gene>
<keyword evidence="4 6" id="KW-1133">Transmembrane helix</keyword>
<feature type="transmembrane region" description="Helical" evidence="6">
    <location>
        <begin position="21"/>
        <end position="45"/>
    </location>
</feature>
<feature type="transmembrane region" description="Helical" evidence="6">
    <location>
        <begin position="274"/>
        <end position="293"/>
    </location>
</feature>